<dbReference type="Proteomes" id="UP000325763">
    <property type="component" value="Chromosome"/>
</dbReference>
<dbReference type="KEGG" id="snq:CP978_01040"/>
<evidence type="ECO:0000313" key="2">
    <source>
        <dbReference type="Proteomes" id="UP000325763"/>
    </source>
</evidence>
<accession>A0A5P2VVD1</accession>
<gene>
    <name evidence="1" type="ORF">CP978_01040</name>
</gene>
<reference evidence="1 2" key="1">
    <citation type="submission" date="2017-09" db="EMBL/GenBank/DDBJ databases">
        <title>Streptomyces genome completion.</title>
        <authorList>
            <person name="Lee N."/>
            <person name="Cho B.-K."/>
        </authorList>
    </citation>
    <scope>NUCLEOTIDE SEQUENCE [LARGE SCALE GENOMIC DNA]</scope>
    <source>
        <strain evidence="1 2">ATCC 14899</strain>
    </source>
</reference>
<protein>
    <recommendedName>
        <fullName evidence="3">Histidine kinase/HSP90-like ATPase domain-containing protein</fullName>
    </recommendedName>
</protein>
<dbReference type="OrthoDB" id="8765545at2"/>
<dbReference type="SUPFAM" id="SSF55874">
    <property type="entry name" value="ATPase domain of HSP90 chaperone/DNA topoisomerase II/histidine kinase"/>
    <property type="match status" value="1"/>
</dbReference>
<organism evidence="1 2">
    <name type="scientific">Streptomyces nodosus</name>
    <dbReference type="NCBI Taxonomy" id="40318"/>
    <lineage>
        <taxon>Bacteria</taxon>
        <taxon>Bacillati</taxon>
        <taxon>Actinomycetota</taxon>
        <taxon>Actinomycetes</taxon>
        <taxon>Kitasatosporales</taxon>
        <taxon>Streptomycetaceae</taxon>
        <taxon>Streptomyces</taxon>
    </lineage>
</organism>
<sequence>MRIPVEVRPDFIEKVARRTDPLGAVEELVCNSLDANATEVRVELELDDFGGVQAVIVSDNGHGISSSDCGVHLQGNGRIVEADHAGHRERPAAAWPPRLRTLPRRWCCYERRCGASPPRCRRSSMSCSACRDRRRSGWRTWSIALRWRT</sequence>
<dbReference type="Gene3D" id="3.30.565.10">
    <property type="entry name" value="Histidine kinase-like ATPase, C-terminal domain"/>
    <property type="match status" value="1"/>
</dbReference>
<proteinExistence type="predicted"/>
<evidence type="ECO:0000313" key="1">
    <source>
        <dbReference type="EMBL" id="QEV37348.1"/>
    </source>
</evidence>
<name>A0A5P2VVD1_9ACTN</name>
<dbReference type="Pfam" id="PF13589">
    <property type="entry name" value="HATPase_c_3"/>
    <property type="match status" value="1"/>
</dbReference>
<dbReference type="InterPro" id="IPR036890">
    <property type="entry name" value="HATPase_C_sf"/>
</dbReference>
<dbReference type="EMBL" id="CP023747">
    <property type="protein sequence ID" value="QEV37348.1"/>
    <property type="molecule type" value="Genomic_DNA"/>
</dbReference>
<evidence type="ECO:0008006" key="3">
    <source>
        <dbReference type="Google" id="ProtNLM"/>
    </source>
</evidence>
<dbReference type="AlphaFoldDB" id="A0A5P2VVD1"/>